<gene>
    <name evidence="2" type="ORF">AMORRO_LOCUS16330</name>
</gene>
<evidence type="ECO:0000313" key="2">
    <source>
        <dbReference type="EMBL" id="CAG8766767.1"/>
    </source>
</evidence>
<evidence type="ECO:0000256" key="1">
    <source>
        <dbReference type="SAM" id="MobiDB-lite"/>
    </source>
</evidence>
<accession>A0A9N9J637</accession>
<reference evidence="2" key="1">
    <citation type="submission" date="2021-06" db="EMBL/GenBank/DDBJ databases">
        <authorList>
            <person name="Kallberg Y."/>
            <person name="Tangrot J."/>
            <person name="Rosling A."/>
        </authorList>
    </citation>
    <scope>NUCLEOTIDE SEQUENCE</scope>
    <source>
        <strain evidence="2">CL551</strain>
    </source>
</reference>
<feature type="region of interest" description="Disordered" evidence="1">
    <location>
        <begin position="32"/>
        <end position="60"/>
    </location>
</feature>
<evidence type="ECO:0000313" key="3">
    <source>
        <dbReference type="Proteomes" id="UP000789342"/>
    </source>
</evidence>
<proteinExistence type="predicted"/>
<dbReference type="Proteomes" id="UP000789342">
    <property type="component" value="Unassembled WGS sequence"/>
</dbReference>
<name>A0A9N9J637_9GLOM</name>
<dbReference type="EMBL" id="CAJVPV010044023">
    <property type="protein sequence ID" value="CAG8766767.1"/>
    <property type="molecule type" value="Genomic_DNA"/>
</dbReference>
<dbReference type="AlphaFoldDB" id="A0A9N9J637"/>
<comment type="caution">
    <text evidence="2">The sequence shown here is derived from an EMBL/GenBank/DDBJ whole genome shotgun (WGS) entry which is preliminary data.</text>
</comment>
<keyword evidence="3" id="KW-1185">Reference proteome</keyword>
<protein>
    <submittedName>
        <fullName evidence="2">8323_t:CDS:1</fullName>
    </submittedName>
</protein>
<organism evidence="2 3">
    <name type="scientific">Acaulospora morrowiae</name>
    <dbReference type="NCBI Taxonomy" id="94023"/>
    <lineage>
        <taxon>Eukaryota</taxon>
        <taxon>Fungi</taxon>
        <taxon>Fungi incertae sedis</taxon>
        <taxon>Mucoromycota</taxon>
        <taxon>Glomeromycotina</taxon>
        <taxon>Glomeromycetes</taxon>
        <taxon>Diversisporales</taxon>
        <taxon>Acaulosporaceae</taxon>
        <taxon>Acaulospora</taxon>
    </lineage>
</organism>
<sequence length="98" mass="11696">ETRRTRNSKTKPLVEKITDQRSARVKRKISEAELGDTDSRQIQQTTLQLRRTKRNASKQNSINRKNYELYNKDLMLFPNALYEKPSKLWIKNMKKTTK</sequence>
<feature type="compositionally biased region" description="Low complexity" evidence="1">
    <location>
        <begin position="40"/>
        <end position="49"/>
    </location>
</feature>
<feature type="non-terminal residue" evidence="2">
    <location>
        <position position="98"/>
    </location>
</feature>